<feature type="signal peptide" evidence="2">
    <location>
        <begin position="1"/>
        <end position="15"/>
    </location>
</feature>
<protein>
    <submittedName>
        <fullName evidence="3">Uncharacterized protein</fullName>
    </submittedName>
</protein>
<keyword evidence="2" id="KW-0732">Signal</keyword>
<keyword evidence="4" id="KW-1185">Reference proteome</keyword>
<evidence type="ECO:0000313" key="3">
    <source>
        <dbReference type="EMBL" id="CAK9069399.1"/>
    </source>
</evidence>
<accession>A0ABP0P3F3</accession>
<evidence type="ECO:0000256" key="2">
    <source>
        <dbReference type="SAM" id="SignalP"/>
    </source>
</evidence>
<name>A0ABP0P3F3_9DINO</name>
<sequence>MVALLALASVAPSVAVDDTEDAEDAASAVDASRRIVGRHVFRRAPREPPAISKSLGTSIQSSVVSRRSVAAPLSLWASIREKKPEVKPTYASMAGDDPASGKNWSSKPKQQVNAWNRTMQHTYHTYIPSSYQKLPSKAADIRASSAASKNEQKFKGYSDQYGGLAKVAMSGAKKDFHQRSHSSNGAQIPDLHEYADRYASKENSHDASYESYLKDYGGTEQGQDGAKYMTGGPRGPASGGSSEFSGSSIPDYQHFMDDDAFSKDDAFSSEKARSSKSGEMSYQKYMGRASSDSGTYQKYLRGGSSHWSKQYGHSSGWKNQLSGVVPSFVPRFNAEPAERPTGYPADGVNAELLSEDGQCWWWGLLALVPLGSITLAKAR</sequence>
<feature type="compositionally biased region" description="Low complexity" evidence="1">
    <location>
        <begin position="239"/>
        <end position="248"/>
    </location>
</feature>
<dbReference type="EMBL" id="CAXAMM010032223">
    <property type="protein sequence ID" value="CAK9069399.1"/>
    <property type="molecule type" value="Genomic_DNA"/>
</dbReference>
<evidence type="ECO:0000313" key="4">
    <source>
        <dbReference type="Proteomes" id="UP001642464"/>
    </source>
</evidence>
<feature type="chain" id="PRO_5046689824" evidence="2">
    <location>
        <begin position="16"/>
        <end position="379"/>
    </location>
</feature>
<comment type="caution">
    <text evidence="3">The sequence shown here is derived from an EMBL/GenBank/DDBJ whole genome shotgun (WGS) entry which is preliminary data.</text>
</comment>
<feature type="region of interest" description="Disordered" evidence="1">
    <location>
        <begin position="220"/>
        <end position="249"/>
    </location>
</feature>
<feature type="region of interest" description="Disordered" evidence="1">
    <location>
        <begin position="88"/>
        <end position="107"/>
    </location>
</feature>
<reference evidence="3 4" key="1">
    <citation type="submission" date="2024-02" db="EMBL/GenBank/DDBJ databases">
        <authorList>
            <person name="Chen Y."/>
            <person name="Shah S."/>
            <person name="Dougan E. K."/>
            <person name="Thang M."/>
            <person name="Chan C."/>
        </authorList>
    </citation>
    <scope>NUCLEOTIDE SEQUENCE [LARGE SCALE GENOMIC DNA]</scope>
</reference>
<organism evidence="3 4">
    <name type="scientific">Durusdinium trenchii</name>
    <dbReference type="NCBI Taxonomy" id="1381693"/>
    <lineage>
        <taxon>Eukaryota</taxon>
        <taxon>Sar</taxon>
        <taxon>Alveolata</taxon>
        <taxon>Dinophyceae</taxon>
        <taxon>Suessiales</taxon>
        <taxon>Symbiodiniaceae</taxon>
        <taxon>Durusdinium</taxon>
    </lineage>
</organism>
<gene>
    <name evidence="3" type="ORF">SCF082_LOCUS34758</name>
</gene>
<evidence type="ECO:0000256" key="1">
    <source>
        <dbReference type="SAM" id="MobiDB-lite"/>
    </source>
</evidence>
<dbReference type="Proteomes" id="UP001642464">
    <property type="component" value="Unassembled WGS sequence"/>
</dbReference>
<proteinExistence type="predicted"/>